<dbReference type="InterPro" id="IPR027417">
    <property type="entry name" value="P-loop_NTPase"/>
</dbReference>
<dbReference type="Proteomes" id="UP000198660">
    <property type="component" value="Unassembled WGS sequence"/>
</dbReference>
<dbReference type="GO" id="GO:0005524">
    <property type="term" value="F:ATP binding"/>
    <property type="evidence" value="ECO:0007669"/>
    <property type="project" value="UniProtKB-UniRule"/>
</dbReference>
<evidence type="ECO:0000256" key="11">
    <source>
        <dbReference type="HAMAP-Rule" id="MF_01498"/>
    </source>
</evidence>
<dbReference type="InterPro" id="IPR020568">
    <property type="entry name" value="Ribosomal_Su5_D2-typ_SF"/>
</dbReference>
<evidence type="ECO:0000256" key="13">
    <source>
        <dbReference type="RuleBase" id="RU003555"/>
    </source>
</evidence>
<evidence type="ECO:0000256" key="3">
    <source>
        <dbReference type="ARBA" id="ARBA00022763"/>
    </source>
</evidence>
<dbReference type="GO" id="GO:0000725">
    <property type="term" value="P:recombinational repair"/>
    <property type="evidence" value="ECO:0007669"/>
    <property type="project" value="UniProtKB-UniRule"/>
</dbReference>
<evidence type="ECO:0000256" key="9">
    <source>
        <dbReference type="ARBA" id="ARBA00023125"/>
    </source>
</evidence>
<feature type="region of interest" description="Lon-protease-like" evidence="11">
    <location>
        <begin position="372"/>
        <end position="474"/>
    </location>
</feature>
<evidence type="ECO:0000256" key="1">
    <source>
        <dbReference type="ARBA" id="ARBA00022723"/>
    </source>
</evidence>
<evidence type="ECO:0000256" key="8">
    <source>
        <dbReference type="ARBA" id="ARBA00023016"/>
    </source>
</evidence>
<evidence type="ECO:0000313" key="15">
    <source>
        <dbReference type="EMBL" id="SFS85466.1"/>
    </source>
</evidence>
<dbReference type="Pfam" id="PF18073">
    <property type="entry name" value="Zn_ribbon_LapB"/>
    <property type="match status" value="1"/>
</dbReference>
<dbReference type="Gene3D" id="3.40.50.300">
    <property type="entry name" value="P-loop containing nucleotide triphosphate hydrolases"/>
    <property type="match status" value="1"/>
</dbReference>
<dbReference type="SUPFAM" id="SSF52540">
    <property type="entry name" value="P-loop containing nucleoside triphosphate hydrolases"/>
    <property type="match status" value="1"/>
</dbReference>
<keyword evidence="1 11" id="KW-0479">Metal-binding</keyword>
<protein>
    <recommendedName>
        <fullName evidence="11 12">DNA repair protein RadA</fullName>
    </recommendedName>
</protein>
<dbReference type="NCBIfam" id="TIGR00416">
    <property type="entry name" value="sms"/>
    <property type="match status" value="1"/>
</dbReference>
<proteinExistence type="inferred from homology"/>
<dbReference type="AlphaFoldDB" id="A0A1I6T8D5"/>
<evidence type="ECO:0000256" key="5">
    <source>
        <dbReference type="ARBA" id="ARBA00022801"/>
    </source>
</evidence>
<evidence type="ECO:0000256" key="6">
    <source>
        <dbReference type="ARBA" id="ARBA00022833"/>
    </source>
</evidence>
<dbReference type="PANTHER" id="PTHR32472">
    <property type="entry name" value="DNA REPAIR PROTEIN RADA"/>
    <property type="match status" value="1"/>
</dbReference>
<evidence type="ECO:0000256" key="7">
    <source>
        <dbReference type="ARBA" id="ARBA00022840"/>
    </source>
</evidence>
<dbReference type="SMART" id="SM00382">
    <property type="entry name" value="AAA"/>
    <property type="match status" value="1"/>
</dbReference>
<evidence type="ECO:0000256" key="10">
    <source>
        <dbReference type="ARBA" id="ARBA00023204"/>
    </source>
</evidence>
<dbReference type="PROSITE" id="PS50162">
    <property type="entry name" value="RECA_2"/>
    <property type="match status" value="1"/>
</dbReference>
<dbReference type="InterPro" id="IPR014721">
    <property type="entry name" value="Ribsml_uS5_D2-typ_fold_subgr"/>
</dbReference>
<keyword evidence="8 11" id="KW-0346">Stress response</keyword>
<dbReference type="Pfam" id="PF13541">
    <property type="entry name" value="ChlI"/>
    <property type="match status" value="1"/>
</dbReference>
<feature type="domain" description="RecA family profile 1" evidence="14">
    <location>
        <begin position="87"/>
        <end position="236"/>
    </location>
</feature>
<dbReference type="PANTHER" id="PTHR32472:SF10">
    <property type="entry name" value="DNA REPAIR PROTEIN RADA-LIKE PROTEIN"/>
    <property type="match status" value="1"/>
</dbReference>
<evidence type="ECO:0000259" key="14">
    <source>
        <dbReference type="PROSITE" id="PS50162"/>
    </source>
</evidence>
<dbReference type="Gene3D" id="3.30.230.10">
    <property type="match status" value="1"/>
</dbReference>
<dbReference type="InterPro" id="IPR020588">
    <property type="entry name" value="RecA_ATP-bd"/>
</dbReference>
<accession>A0A1I6T8D5</accession>
<keyword evidence="10 11" id="KW-0234">DNA repair</keyword>
<dbReference type="CDD" id="cd01121">
    <property type="entry name" value="RadA_SMS_N"/>
    <property type="match status" value="1"/>
</dbReference>
<dbReference type="GO" id="GO:0003684">
    <property type="term" value="F:damaged DNA binding"/>
    <property type="evidence" value="ECO:0007669"/>
    <property type="project" value="InterPro"/>
</dbReference>
<comment type="domain">
    <text evidence="11">The middle region has homology to RecA with ATPase motifs including the RadA KNRFG motif, while the C-terminus is homologous to Lon protease.</text>
</comment>
<dbReference type="InterPro" id="IPR003593">
    <property type="entry name" value="AAA+_ATPase"/>
</dbReference>
<feature type="short sequence motif" description="RadA KNRFG motif" evidence="11">
    <location>
        <begin position="273"/>
        <end position="277"/>
    </location>
</feature>
<keyword evidence="2 11" id="KW-0547">Nucleotide-binding</keyword>
<feature type="binding site" evidence="11">
    <location>
        <begin position="116"/>
        <end position="123"/>
    </location>
    <ligand>
        <name>ATP</name>
        <dbReference type="ChEBI" id="CHEBI:30616"/>
    </ligand>
</feature>
<evidence type="ECO:0000313" key="16">
    <source>
        <dbReference type="Proteomes" id="UP000198660"/>
    </source>
</evidence>
<keyword evidence="4 13" id="KW-0863">Zinc-finger</keyword>
<dbReference type="FunFam" id="3.40.50.300:FF:000050">
    <property type="entry name" value="DNA repair protein RadA"/>
    <property type="match status" value="1"/>
</dbReference>
<dbReference type="GO" id="GO:0140664">
    <property type="term" value="F:ATP-dependent DNA damage sensor activity"/>
    <property type="evidence" value="ECO:0007669"/>
    <property type="project" value="InterPro"/>
</dbReference>
<dbReference type="SUPFAM" id="SSF54211">
    <property type="entry name" value="Ribosomal protein S5 domain 2-like"/>
    <property type="match status" value="1"/>
</dbReference>
<gene>
    <name evidence="11" type="primary">radA</name>
    <name evidence="15" type="ORF">SAMN05444972_10985</name>
</gene>
<dbReference type="InterPro" id="IPR041166">
    <property type="entry name" value="Rubredoxin_2"/>
</dbReference>
<keyword evidence="9 11" id="KW-0238">DNA-binding</keyword>
<evidence type="ECO:0000256" key="4">
    <source>
        <dbReference type="ARBA" id="ARBA00022771"/>
    </source>
</evidence>
<dbReference type="FunFam" id="3.30.230.10:FF:000031">
    <property type="entry name" value="DNA repair protein RadA"/>
    <property type="match status" value="1"/>
</dbReference>
<keyword evidence="16" id="KW-1185">Reference proteome</keyword>
<reference evidence="16" key="1">
    <citation type="submission" date="2016-10" db="EMBL/GenBank/DDBJ databases">
        <authorList>
            <person name="Varghese N."/>
            <person name="Submissions S."/>
        </authorList>
    </citation>
    <scope>NUCLEOTIDE SEQUENCE [LARGE SCALE GENOMIC DNA]</scope>
    <source>
        <strain evidence="16">DSM 45789</strain>
    </source>
</reference>
<dbReference type="GO" id="GO:0016787">
    <property type="term" value="F:hydrolase activity"/>
    <property type="evidence" value="ECO:0007669"/>
    <property type="project" value="UniProtKB-KW"/>
</dbReference>
<keyword evidence="3 11" id="KW-0227">DNA damage</keyword>
<sequence length="474" mass="51613">MKDFDIMDVESISMNRGPTVAKQKTKFACQQCGYETPKWMGRCPGCGEWNTLVEEREVSSSGPVRSRGGTLIPRQSATPITRVAQVDEPRSDTGIRELNRVLGGGLVPGSLILVGGDPGIGKSTLILQASYRLASRGVSVLYVSGEESTEQTRLRADRLQALDERLLVASETDLTEIEALVEREKPRLLVIDSIQTIYHPEVTSAPGSVAQVRECTGRLMRIAKGLGIAIIIVGHVTKEGAIAGPRMLEHMVDCVLYFEGERHHTYRVLRAVKNRFGSTNEIGLFEMRDSGLTEVDNPSEMFLSDRISGVAGSAVTASMEGTRPVLIELQALVSATSFPSPKRMASGVDHHRVTMVMAVLEKRLGMFLQNQDAYVNVVGGVRLDEPAVDLAVAVSLASSFRNVATRPKDVVIGEVGLTGEVRGVTRLEQRVVEAANMGFTRVILPAKNRRGWTPPKNVDILWVDTVEEALDAAL</sequence>
<keyword evidence="7 11" id="KW-0067">ATP-binding</keyword>
<comment type="similarity">
    <text evidence="11 13">Belongs to the RecA family. RadA subfamily.</text>
</comment>
<dbReference type="GO" id="GO:0008270">
    <property type="term" value="F:zinc ion binding"/>
    <property type="evidence" value="ECO:0007669"/>
    <property type="project" value="UniProtKB-KW"/>
</dbReference>
<dbReference type="HAMAP" id="MF_01498">
    <property type="entry name" value="RadA_bact"/>
    <property type="match status" value="1"/>
</dbReference>
<comment type="function">
    <text evidence="11">Plays a role in repairing double-strand DNA breaks, probably involving stabilizing or processing branched DNA or blocked replication forks.</text>
</comment>
<comment type="function">
    <text evidence="13">DNA-dependent ATPase involved in processing of recombination intermediates, plays a role in repairing DNA breaks. Stimulates the branch migration of RecA-mediated strand transfer reactions, allowing the 3' invading strand to extend heteroduplex DNA faster. Binds ssDNA in the presence of ADP but not other nucleotides, has ATPase activity that is stimulated by ssDNA and various branched DNA structures, but inhibited by SSB. Does not have RecA's homology-searching function.</text>
</comment>
<evidence type="ECO:0000256" key="2">
    <source>
        <dbReference type="ARBA" id="ARBA00022741"/>
    </source>
</evidence>
<evidence type="ECO:0000256" key="12">
    <source>
        <dbReference type="NCBIfam" id="TIGR00416"/>
    </source>
</evidence>
<dbReference type="InterPro" id="IPR004504">
    <property type="entry name" value="DNA_repair_RadA"/>
</dbReference>
<keyword evidence="6 13" id="KW-0862">Zinc</keyword>
<organism evidence="15 16">
    <name type="scientific">Marininema halotolerans</name>
    <dbReference type="NCBI Taxonomy" id="1155944"/>
    <lineage>
        <taxon>Bacteria</taxon>
        <taxon>Bacillati</taxon>
        <taxon>Bacillota</taxon>
        <taxon>Bacilli</taxon>
        <taxon>Bacillales</taxon>
        <taxon>Thermoactinomycetaceae</taxon>
        <taxon>Marininema</taxon>
    </lineage>
</organism>
<dbReference type="EMBL" id="FPAA01000009">
    <property type="protein sequence ID" value="SFS85466.1"/>
    <property type="molecule type" value="Genomic_DNA"/>
</dbReference>
<dbReference type="Pfam" id="PF13481">
    <property type="entry name" value="AAA_25"/>
    <property type="match status" value="1"/>
</dbReference>
<name>A0A1I6T8D5_9BACL</name>
<dbReference type="GO" id="GO:0005829">
    <property type="term" value="C:cytosol"/>
    <property type="evidence" value="ECO:0007669"/>
    <property type="project" value="TreeGrafter"/>
</dbReference>
<keyword evidence="5" id="KW-0378">Hydrolase</keyword>
<dbReference type="PRINTS" id="PR01874">
    <property type="entry name" value="DNAREPAIRADA"/>
</dbReference>